<dbReference type="Proteomes" id="UP001152798">
    <property type="component" value="Chromosome 2"/>
</dbReference>
<name>A0A9P0EEN4_NEZVI</name>
<evidence type="ECO:0000313" key="2">
    <source>
        <dbReference type="Proteomes" id="UP001152798"/>
    </source>
</evidence>
<proteinExistence type="predicted"/>
<dbReference type="AlphaFoldDB" id="A0A9P0EEN4"/>
<accession>A0A9P0EEN4</accession>
<reference evidence="1" key="1">
    <citation type="submission" date="2022-01" db="EMBL/GenBank/DDBJ databases">
        <authorList>
            <person name="King R."/>
        </authorList>
    </citation>
    <scope>NUCLEOTIDE SEQUENCE</scope>
</reference>
<sequence length="71" mass="8211">MFPQKDTHKYTWVRSKGAKNKVDASGFSGPDCDSGYIQVRDRREPTNSEIFLRIGEKRLAFVLSFFEMHPS</sequence>
<dbReference type="EMBL" id="OV725078">
    <property type="protein sequence ID" value="CAH1393717.1"/>
    <property type="molecule type" value="Genomic_DNA"/>
</dbReference>
<keyword evidence="2" id="KW-1185">Reference proteome</keyword>
<protein>
    <submittedName>
        <fullName evidence="1">Uncharacterized protein</fullName>
    </submittedName>
</protein>
<evidence type="ECO:0000313" key="1">
    <source>
        <dbReference type="EMBL" id="CAH1393717.1"/>
    </source>
</evidence>
<organism evidence="1 2">
    <name type="scientific">Nezara viridula</name>
    <name type="common">Southern green stink bug</name>
    <name type="synonym">Cimex viridulus</name>
    <dbReference type="NCBI Taxonomy" id="85310"/>
    <lineage>
        <taxon>Eukaryota</taxon>
        <taxon>Metazoa</taxon>
        <taxon>Ecdysozoa</taxon>
        <taxon>Arthropoda</taxon>
        <taxon>Hexapoda</taxon>
        <taxon>Insecta</taxon>
        <taxon>Pterygota</taxon>
        <taxon>Neoptera</taxon>
        <taxon>Paraneoptera</taxon>
        <taxon>Hemiptera</taxon>
        <taxon>Heteroptera</taxon>
        <taxon>Panheteroptera</taxon>
        <taxon>Pentatomomorpha</taxon>
        <taxon>Pentatomoidea</taxon>
        <taxon>Pentatomidae</taxon>
        <taxon>Pentatominae</taxon>
        <taxon>Nezara</taxon>
    </lineage>
</organism>
<gene>
    <name evidence="1" type="ORF">NEZAVI_LOCUS4342</name>
</gene>